<dbReference type="Proteomes" id="UP001054837">
    <property type="component" value="Unassembled WGS sequence"/>
</dbReference>
<organism evidence="1 2">
    <name type="scientific">Caerostris darwini</name>
    <dbReference type="NCBI Taxonomy" id="1538125"/>
    <lineage>
        <taxon>Eukaryota</taxon>
        <taxon>Metazoa</taxon>
        <taxon>Ecdysozoa</taxon>
        <taxon>Arthropoda</taxon>
        <taxon>Chelicerata</taxon>
        <taxon>Arachnida</taxon>
        <taxon>Araneae</taxon>
        <taxon>Araneomorphae</taxon>
        <taxon>Entelegynae</taxon>
        <taxon>Araneoidea</taxon>
        <taxon>Araneidae</taxon>
        <taxon>Caerostris</taxon>
    </lineage>
</organism>
<reference evidence="1 2" key="1">
    <citation type="submission" date="2021-06" db="EMBL/GenBank/DDBJ databases">
        <title>Caerostris darwini draft genome.</title>
        <authorList>
            <person name="Kono N."/>
            <person name="Arakawa K."/>
        </authorList>
    </citation>
    <scope>NUCLEOTIDE SEQUENCE [LARGE SCALE GENOMIC DNA]</scope>
</reference>
<keyword evidence="2" id="KW-1185">Reference proteome</keyword>
<sequence length="90" mass="10528">MDPKPHRESCAINNIFPAVIKNQLKASSPPFKMWLSKPRERFSTPQVVNISHWLKALRDISDGNRNSTVEIVIFILTLIDWIEDCYRFRS</sequence>
<gene>
    <name evidence="1" type="ORF">CDAR_441551</name>
</gene>
<name>A0AAV4SDC0_9ARAC</name>
<accession>A0AAV4SDC0</accession>
<evidence type="ECO:0000313" key="2">
    <source>
        <dbReference type="Proteomes" id="UP001054837"/>
    </source>
</evidence>
<protein>
    <submittedName>
        <fullName evidence="1">Uncharacterized protein</fullName>
    </submittedName>
</protein>
<dbReference type="EMBL" id="BPLQ01007479">
    <property type="protein sequence ID" value="GIY30387.1"/>
    <property type="molecule type" value="Genomic_DNA"/>
</dbReference>
<dbReference type="AlphaFoldDB" id="A0AAV4SDC0"/>
<proteinExistence type="predicted"/>
<comment type="caution">
    <text evidence="1">The sequence shown here is derived from an EMBL/GenBank/DDBJ whole genome shotgun (WGS) entry which is preliminary data.</text>
</comment>
<evidence type="ECO:0000313" key="1">
    <source>
        <dbReference type="EMBL" id="GIY30387.1"/>
    </source>
</evidence>